<proteinExistence type="predicted"/>
<dbReference type="HOGENOM" id="CLU_2964337_0_0_1"/>
<accession>G7JFE8</accession>
<protein>
    <submittedName>
        <fullName evidence="1 2">Uncharacterized protein</fullName>
    </submittedName>
</protein>
<dbReference type="AlphaFoldDB" id="G7JFE8"/>
<dbReference type="EnsemblPlants" id="AES91624">
    <property type="protein sequence ID" value="AES91624"/>
    <property type="gene ID" value="MTR_4g115570"/>
</dbReference>
<keyword evidence="3" id="KW-1185">Reference proteome</keyword>
<dbReference type="PaxDb" id="3880-AES91624"/>
<evidence type="ECO:0000313" key="3">
    <source>
        <dbReference type="Proteomes" id="UP000002051"/>
    </source>
</evidence>
<sequence length="59" mass="6975">MILKVNNLVRFNLFKNKFTNKLSSSLTNCTSLVRVRIQNNEFNALPVTKFEHVFYILKK</sequence>
<organism evidence="1 3">
    <name type="scientific">Medicago truncatula</name>
    <name type="common">Barrel medic</name>
    <name type="synonym">Medicago tribuloides</name>
    <dbReference type="NCBI Taxonomy" id="3880"/>
    <lineage>
        <taxon>Eukaryota</taxon>
        <taxon>Viridiplantae</taxon>
        <taxon>Streptophyta</taxon>
        <taxon>Embryophyta</taxon>
        <taxon>Tracheophyta</taxon>
        <taxon>Spermatophyta</taxon>
        <taxon>Magnoliopsida</taxon>
        <taxon>eudicotyledons</taxon>
        <taxon>Gunneridae</taxon>
        <taxon>Pentapetalae</taxon>
        <taxon>rosids</taxon>
        <taxon>fabids</taxon>
        <taxon>Fabales</taxon>
        <taxon>Fabaceae</taxon>
        <taxon>Papilionoideae</taxon>
        <taxon>50 kb inversion clade</taxon>
        <taxon>NPAAA clade</taxon>
        <taxon>Hologalegina</taxon>
        <taxon>IRL clade</taxon>
        <taxon>Trifolieae</taxon>
        <taxon>Medicago</taxon>
    </lineage>
</organism>
<dbReference type="EMBL" id="CM001220">
    <property type="protein sequence ID" value="AES91624.1"/>
    <property type="molecule type" value="Genomic_DNA"/>
</dbReference>
<evidence type="ECO:0000313" key="1">
    <source>
        <dbReference type="EMBL" id="AES91624.1"/>
    </source>
</evidence>
<dbReference type="Gene3D" id="3.80.10.10">
    <property type="entry name" value="Ribonuclease Inhibitor"/>
    <property type="match status" value="1"/>
</dbReference>
<name>G7JFE8_MEDTR</name>
<dbReference type="SUPFAM" id="SSF52058">
    <property type="entry name" value="L domain-like"/>
    <property type="match status" value="1"/>
</dbReference>
<evidence type="ECO:0000313" key="2">
    <source>
        <dbReference type="EnsemblPlants" id="AES91624"/>
    </source>
</evidence>
<gene>
    <name evidence="1" type="ordered locus">MTR_4g115570</name>
</gene>
<reference evidence="1 3" key="2">
    <citation type="journal article" date="2014" name="BMC Genomics">
        <title>An improved genome release (version Mt4.0) for the model legume Medicago truncatula.</title>
        <authorList>
            <person name="Tang H."/>
            <person name="Krishnakumar V."/>
            <person name="Bidwell S."/>
            <person name="Rosen B."/>
            <person name="Chan A."/>
            <person name="Zhou S."/>
            <person name="Gentzbittel L."/>
            <person name="Childs K.L."/>
            <person name="Yandell M."/>
            <person name="Gundlach H."/>
            <person name="Mayer K.F."/>
            <person name="Schwartz D.C."/>
            <person name="Town C.D."/>
        </authorList>
    </citation>
    <scope>GENOME REANNOTATION</scope>
    <source>
        <strain evidence="2 3">cv. Jemalong A17</strain>
    </source>
</reference>
<dbReference type="InterPro" id="IPR032675">
    <property type="entry name" value="LRR_dom_sf"/>
</dbReference>
<dbReference type="Proteomes" id="UP000002051">
    <property type="component" value="Chromosome 4"/>
</dbReference>
<reference evidence="2" key="3">
    <citation type="submission" date="2015-04" db="UniProtKB">
        <authorList>
            <consortium name="EnsemblPlants"/>
        </authorList>
    </citation>
    <scope>IDENTIFICATION</scope>
    <source>
        <strain evidence="2">cv. Jemalong A17</strain>
    </source>
</reference>
<reference evidence="1 3" key="1">
    <citation type="journal article" date="2011" name="Nature">
        <title>The Medicago genome provides insight into the evolution of rhizobial symbioses.</title>
        <authorList>
            <person name="Young N.D."/>
            <person name="Debelle F."/>
            <person name="Oldroyd G.E."/>
            <person name="Geurts R."/>
            <person name="Cannon S.B."/>
            <person name="Udvardi M.K."/>
            <person name="Benedito V.A."/>
            <person name="Mayer K.F."/>
            <person name="Gouzy J."/>
            <person name="Schoof H."/>
            <person name="Van de Peer Y."/>
            <person name="Proost S."/>
            <person name="Cook D.R."/>
            <person name="Meyers B.C."/>
            <person name="Spannagl M."/>
            <person name="Cheung F."/>
            <person name="De Mita S."/>
            <person name="Krishnakumar V."/>
            <person name="Gundlach H."/>
            <person name="Zhou S."/>
            <person name="Mudge J."/>
            <person name="Bharti A.K."/>
            <person name="Murray J.D."/>
            <person name="Naoumkina M.A."/>
            <person name="Rosen B."/>
            <person name="Silverstein K.A."/>
            <person name="Tang H."/>
            <person name="Rombauts S."/>
            <person name="Zhao P.X."/>
            <person name="Zhou P."/>
            <person name="Barbe V."/>
            <person name="Bardou P."/>
            <person name="Bechner M."/>
            <person name="Bellec A."/>
            <person name="Berger A."/>
            <person name="Berges H."/>
            <person name="Bidwell S."/>
            <person name="Bisseling T."/>
            <person name="Choisne N."/>
            <person name="Couloux A."/>
            <person name="Denny R."/>
            <person name="Deshpande S."/>
            <person name="Dai X."/>
            <person name="Doyle J.J."/>
            <person name="Dudez A.M."/>
            <person name="Farmer A.D."/>
            <person name="Fouteau S."/>
            <person name="Franken C."/>
            <person name="Gibelin C."/>
            <person name="Gish J."/>
            <person name="Goldstein S."/>
            <person name="Gonzalez A.J."/>
            <person name="Green P.J."/>
            <person name="Hallab A."/>
            <person name="Hartog M."/>
            <person name="Hua A."/>
            <person name="Humphray S.J."/>
            <person name="Jeong D.H."/>
            <person name="Jing Y."/>
            <person name="Jocker A."/>
            <person name="Kenton S.M."/>
            <person name="Kim D.J."/>
            <person name="Klee K."/>
            <person name="Lai H."/>
            <person name="Lang C."/>
            <person name="Lin S."/>
            <person name="Macmil S.L."/>
            <person name="Magdelenat G."/>
            <person name="Matthews L."/>
            <person name="McCorrison J."/>
            <person name="Monaghan E.L."/>
            <person name="Mun J.H."/>
            <person name="Najar F.Z."/>
            <person name="Nicholson C."/>
            <person name="Noirot C."/>
            <person name="O'Bleness M."/>
            <person name="Paule C.R."/>
            <person name="Poulain J."/>
            <person name="Prion F."/>
            <person name="Qin B."/>
            <person name="Qu C."/>
            <person name="Retzel E.F."/>
            <person name="Riddle C."/>
            <person name="Sallet E."/>
            <person name="Samain S."/>
            <person name="Samson N."/>
            <person name="Sanders I."/>
            <person name="Saurat O."/>
            <person name="Scarpelli C."/>
            <person name="Schiex T."/>
            <person name="Segurens B."/>
            <person name="Severin A.J."/>
            <person name="Sherrier D.J."/>
            <person name="Shi R."/>
            <person name="Sims S."/>
            <person name="Singer S.R."/>
            <person name="Sinharoy S."/>
            <person name="Sterck L."/>
            <person name="Viollet A."/>
            <person name="Wang B.B."/>
            <person name="Wang K."/>
            <person name="Wang M."/>
            <person name="Wang X."/>
            <person name="Warfsmann J."/>
            <person name="Weissenbach J."/>
            <person name="White D.D."/>
            <person name="White J.D."/>
            <person name="Wiley G.B."/>
            <person name="Wincker P."/>
            <person name="Xing Y."/>
            <person name="Yang L."/>
            <person name="Yao Z."/>
            <person name="Ying F."/>
            <person name="Zhai J."/>
            <person name="Zhou L."/>
            <person name="Zuber A."/>
            <person name="Denarie J."/>
            <person name="Dixon R.A."/>
            <person name="May G.D."/>
            <person name="Schwartz D.C."/>
            <person name="Rogers J."/>
            <person name="Quetier F."/>
            <person name="Town C.D."/>
            <person name="Roe B.A."/>
        </authorList>
    </citation>
    <scope>NUCLEOTIDE SEQUENCE [LARGE SCALE GENOMIC DNA]</scope>
    <source>
        <strain evidence="1">A17</strain>
        <strain evidence="2 3">cv. Jemalong A17</strain>
    </source>
</reference>